<dbReference type="GO" id="GO:0016209">
    <property type="term" value="F:antioxidant activity"/>
    <property type="evidence" value="ECO:0007669"/>
    <property type="project" value="InterPro"/>
</dbReference>
<gene>
    <name evidence="3" type="ORF">CLV51_10952</name>
</gene>
<feature type="chain" id="PRO_5015194425" evidence="1">
    <location>
        <begin position="26"/>
        <end position="174"/>
    </location>
</feature>
<dbReference type="Proteomes" id="UP000240971">
    <property type="component" value="Unassembled WGS sequence"/>
</dbReference>
<dbReference type="Gene3D" id="3.40.30.10">
    <property type="entry name" value="Glutaredoxin"/>
    <property type="match status" value="1"/>
</dbReference>
<name>A0A2P8HA11_CHINA</name>
<dbReference type="GO" id="GO:0016491">
    <property type="term" value="F:oxidoreductase activity"/>
    <property type="evidence" value="ECO:0007669"/>
    <property type="project" value="InterPro"/>
</dbReference>
<dbReference type="RefSeq" id="WP_211302131.1">
    <property type="nucleotide sequence ID" value="NZ_PYAW01000009.1"/>
</dbReference>
<dbReference type="Pfam" id="PF00578">
    <property type="entry name" value="AhpC-TSA"/>
    <property type="match status" value="1"/>
</dbReference>
<evidence type="ECO:0000313" key="3">
    <source>
        <dbReference type="EMBL" id="PSL43058.1"/>
    </source>
</evidence>
<evidence type="ECO:0000313" key="4">
    <source>
        <dbReference type="Proteomes" id="UP000240971"/>
    </source>
</evidence>
<keyword evidence="3" id="KW-0413">Isomerase</keyword>
<dbReference type="GO" id="GO:0016853">
    <property type="term" value="F:isomerase activity"/>
    <property type="evidence" value="ECO:0007669"/>
    <property type="project" value="UniProtKB-KW"/>
</dbReference>
<dbReference type="AlphaFoldDB" id="A0A2P8HA11"/>
<keyword evidence="1" id="KW-0732">Signal</keyword>
<keyword evidence="4" id="KW-1185">Reference proteome</keyword>
<reference evidence="3 4" key="1">
    <citation type="submission" date="2018-03" db="EMBL/GenBank/DDBJ databases">
        <title>Genomic Encyclopedia of Archaeal and Bacterial Type Strains, Phase II (KMG-II): from individual species to whole genera.</title>
        <authorList>
            <person name="Goeker M."/>
        </authorList>
    </citation>
    <scope>NUCLEOTIDE SEQUENCE [LARGE SCALE GENOMIC DNA]</scope>
    <source>
        <strain evidence="3 4">DSM 24859</strain>
    </source>
</reference>
<dbReference type="PROSITE" id="PS51352">
    <property type="entry name" value="THIOREDOXIN_2"/>
    <property type="match status" value="1"/>
</dbReference>
<comment type="caution">
    <text evidence="3">The sequence shown here is derived from an EMBL/GenBank/DDBJ whole genome shotgun (WGS) entry which is preliminary data.</text>
</comment>
<feature type="signal peptide" evidence="1">
    <location>
        <begin position="1"/>
        <end position="25"/>
    </location>
</feature>
<evidence type="ECO:0000259" key="2">
    <source>
        <dbReference type="PROSITE" id="PS51352"/>
    </source>
</evidence>
<dbReference type="InterPro" id="IPR036249">
    <property type="entry name" value="Thioredoxin-like_sf"/>
</dbReference>
<dbReference type="InterPro" id="IPR013766">
    <property type="entry name" value="Thioredoxin_domain"/>
</dbReference>
<protein>
    <submittedName>
        <fullName evidence="3">Thiol-disulfide isomerase/thioredoxin</fullName>
    </submittedName>
</protein>
<sequence length="174" mass="19275">MKKKPALIYRMAAALICFSLSTAVAQENKSQQKLPNVQVKDLEGKLVNVSTFSNNGKPVIISFWATWCKPCISELESIADDYDNWKKTTGVKLIAISIDDARTSAGIKSLVSSRGWQYEVYNDYNKELYRALGIANVPYTVILNGDGAVVERHAGYNPGDEYHLLEAVKKISGL</sequence>
<organism evidence="3 4">
    <name type="scientific">Chitinophaga niastensis</name>
    <dbReference type="NCBI Taxonomy" id="536980"/>
    <lineage>
        <taxon>Bacteria</taxon>
        <taxon>Pseudomonadati</taxon>
        <taxon>Bacteroidota</taxon>
        <taxon>Chitinophagia</taxon>
        <taxon>Chitinophagales</taxon>
        <taxon>Chitinophagaceae</taxon>
        <taxon>Chitinophaga</taxon>
    </lineage>
</organism>
<evidence type="ECO:0000256" key="1">
    <source>
        <dbReference type="SAM" id="SignalP"/>
    </source>
</evidence>
<dbReference type="InterPro" id="IPR050553">
    <property type="entry name" value="Thioredoxin_ResA/DsbE_sf"/>
</dbReference>
<dbReference type="SUPFAM" id="SSF52833">
    <property type="entry name" value="Thioredoxin-like"/>
    <property type="match status" value="1"/>
</dbReference>
<dbReference type="CDD" id="cd02966">
    <property type="entry name" value="TlpA_like_family"/>
    <property type="match status" value="1"/>
</dbReference>
<dbReference type="PANTHER" id="PTHR42852:SF13">
    <property type="entry name" value="PROTEIN DIPZ"/>
    <property type="match status" value="1"/>
</dbReference>
<feature type="domain" description="Thioredoxin" evidence="2">
    <location>
        <begin position="28"/>
        <end position="173"/>
    </location>
</feature>
<dbReference type="EMBL" id="PYAW01000009">
    <property type="protein sequence ID" value="PSL43058.1"/>
    <property type="molecule type" value="Genomic_DNA"/>
</dbReference>
<dbReference type="PANTHER" id="PTHR42852">
    <property type="entry name" value="THIOL:DISULFIDE INTERCHANGE PROTEIN DSBE"/>
    <property type="match status" value="1"/>
</dbReference>
<accession>A0A2P8HA11</accession>
<proteinExistence type="predicted"/>
<dbReference type="InterPro" id="IPR000866">
    <property type="entry name" value="AhpC/TSA"/>
</dbReference>